<comment type="caution">
    <text evidence="3">The sequence shown here is derived from an EMBL/GenBank/DDBJ whole genome shotgun (WGS) entry which is preliminary data.</text>
</comment>
<dbReference type="PANTHER" id="PTHR45527:SF1">
    <property type="entry name" value="FATTY ACID SYNTHASE"/>
    <property type="match status" value="1"/>
</dbReference>
<dbReference type="Proteomes" id="UP000298225">
    <property type="component" value="Unassembled WGS sequence"/>
</dbReference>
<dbReference type="Gene3D" id="3.40.50.12780">
    <property type="entry name" value="N-terminal domain of ligase-like"/>
    <property type="match status" value="1"/>
</dbReference>
<protein>
    <recommendedName>
        <fullName evidence="1">AMP-dependent synthetase/ligase domain-containing protein</fullName>
    </recommendedName>
</protein>
<feature type="domain" description="AMP-dependent synthetase/ligase" evidence="1">
    <location>
        <begin position="28"/>
        <end position="106"/>
    </location>
</feature>
<dbReference type="InterPro" id="IPR000873">
    <property type="entry name" value="AMP-dep_synth/lig_dom"/>
</dbReference>
<evidence type="ECO:0000259" key="1">
    <source>
        <dbReference type="Pfam" id="PF00501"/>
    </source>
</evidence>
<dbReference type="Proteomes" id="UP000297700">
    <property type="component" value="Unassembled WGS sequence"/>
</dbReference>
<dbReference type="AlphaFoldDB" id="A0A4Y9NNX8"/>
<sequence>MVVSFTAYRSSGGCWQASSPASIRRLSQVVITQAKQDGLVYILFTSGSTGQPKGAMIERAALNNHLMEKINALALTRTDCIAQTASHCFDISLWQLLAGLCVGESLHRLCVRRRAASAGDAPSSHN</sequence>
<reference evidence="3 4" key="2">
    <citation type="submission" date="2019-03" db="EMBL/GenBank/DDBJ databases">
        <title>Bradyrhizobium strains diversity.</title>
        <authorList>
            <person name="Urquiaga M.C.O."/>
            <person name="Hungria M."/>
            <person name="Delamuta J.R.M."/>
            <person name="Klepa M.S."/>
        </authorList>
    </citation>
    <scope>NUCLEOTIDE SEQUENCE [LARGE SCALE GENOMIC DNA]</scope>
    <source>
        <strain evidence="3 4">CNPSo 3426</strain>
    </source>
</reference>
<accession>A0A4Y9KU10</accession>
<dbReference type="PANTHER" id="PTHR45527">
    <property type="entry name" value="NONRIBOSOMAL PEPTIDE SYNTHETASE"/>
    <property type="match status" value="1"/>
</dbReference>
<evidence type="ECO:0000313" key="5">
    <source>
        <dbReference type="Proteomes" id="UP000298225"/>
    </source>
</evidence>
<dbReference type="GO" id="GO:0031177">
    <property type="term" value="F:phosphopantetheine binding"/>
    <property type="evidence" value="ECO:0007669"/>
    <property type="project" value="TreeGrafter"/>
</dbReference>
<evidence type="ECO:0000313" key="4">
    <source>
        <dbReference type="Proteomes" id="UP000297700"/>
    </source>
</evidence>
<keyword evidence="5" id="KW-1185">Reference proteome</keyword>
<dbReference type="SUPFAM" id="SSF56801">
    <property type="entry name" value="Acetyl-CoA synthetase-like"/>
    <property type="match status" value="1"/>
</dbReference>
<dbReference type="Pfam" id="PF00501">
    <property type="entry name" value="AMP-binding"/>
    <property type="match status" value="1"/>
</dbReference>
<proteinExistence type="predicted"/>
<gene>
    <name evidence="3" type="ORF">E4K64_37345</name>
    <name evidence="2" type="ORF">E4K66_38020</name>
</gene>
<organism evidence="3 4">
    <name type="scientific">Bradyrhizobium frederickii</name>
    <dbReference type="NCBI Taxonomy" id="2560054"/>
    <lineage>
        <taxon>Bacteria</taxon>
        <taxon>Pseudomonadati</taxon>
        <taxon>Pseudomonadota</taxon>
        <taxon>Alphaproteobacteria</taxon>
        <taxon>Hyphomicrobiales</taxon>
        <taxon>Nitrobacteraceae</taxon>
        <taxon>Bradyrhizobium</taxon>
    </lineage>
</organism>
<dbReference type="GO" id="GO:0043041">
    <property type="term" value="P:amino acid activation for nonribosomal peptide biosynthetic process"/>
    <property type="evidence" value="ECO:0007669"/>
    <property type="project" value="TreeGrafter"/>
</dbReference>
<reference evidence="2 5" key="1">
    <citation type="submission" date="2019-03" db="EMBL/GenBank/DDBJ databases">
        <title>Bradyrhizobium strains diversity isolated from Chamaecrista fasciculata.</title>
        <authorList>
            <person name="Urquiaga M.C.O."/>
            <person name="Hungria M."/>
            <person name="Delamuta J.R.M."/>
        </authorList>
    </citation>
    <scope>NUCLEOTIDE SEQUENCE [LARGE SCALE GENOMIC DNA]</scope>
    <source>
        <strain evidence="2 5">CNPSo 3424</strain>
    </source>
</reference>
<dbReference type="RefSeq" id="WP_126262037.1">
    <property type="nucleotide sequence ID" value="NZ_SPQS01000046.1"/>
</dbReference>
<dbReference type="InterPro" id="IPR020845">
    <property type="entry name" value="AMP-binding_CS"/>
</dbReference>
<evidence type="ECO:0000313" key="2">
    <source>
        <dbReference type="EMBL" id="TFV29409.1"/>
    </source>
</evidence>
<evidence type="ECO:0000313" key="3">
    <source>
        <dbReference type="EMBL" id="TFV68105.1"/>
    </source>
</evidence>
<accession>A0A4Y9NNX8</accession>
<dbReference type="GO" id="GO:0005829">
    <property type="term" value="C:cytosol"/>
    <property type="evidence" value="ECO:0007669"/>
    <property type="project" value="TreeGrafter"/>
</dbReference>
<dbReference type="EMBL" id="SPQS01000046">
    <property type="protein sequence ID" value="TFV68105.1"/>
    <property type="molecule type" value="Genomic_DNA"/>
</dbReference>
<dbReference type="GO" id="GO:0044550">
    <property type="term" value="P:secondary metabolite biosynthetic process"/>
    <property type="evidence" value="ECO:0007669"/>
    <property type="project" value="TreeGrafter"/>
</dbReference>
<dbReference type="OrthoDB" id="9803968at2"/>
<dbReference type="InterPro" id="IPR042099">
    <property type="entry name" value="ANL_N_sf"/>
</dbReference>
<dbReference type="EMBL" id="SPQU01000054">
    <property type="protein sequence ID" value="TFV29409.1"/>
    <property type="molecule type" value="Genomic_DNA"/>
</dbReference>
<dbReference type="PROSITE" id="PS00455">
    <property type="entry name" value="AMP_BINDING"/>
    <property type="match status" value="1"/>
</dbReference>
<name>A0A4Y9NNX8_9BRAD</name>